<dbReference type="AlphaFoldDB" id="A0A5C6M4V6"/>
<dbReference type="Pfam" id="PF13366">
    <property type="entry name" value="PDDEXK_3"/>
    <property type="match status" value="1"/>
</dbReference>
<organism evidence="1 2">
    <name type="scientific">Planctomyces bekefii</name>
    <dbReference type="NCBI Taxonomy" id="1653850"/>
    <lineage>
        <taxon>Bacteria</taxon>
        <taxon>Pseudomonadati</taxon>
        <taxon>Planctomycetota</taxon>
        <taxon>Planctomycetia</taxon>
        <taxon>Planctomycetales</taxon>
        <taxon>Planctomycetaceae</taxon>
        <taxon>Planctomyces</taxon>
    </lineage>
</organism>
<dbReference type="Proteomes" id="UP000321083">
    <property type="component" value="Unassembled WGS sequence"/>
</dbReference>
<dbReference type="InterPro" id="IPR026350">
    <property type="entry name" value="GxxExxY"/>
</dbReference>
<gene>
    <name evidence="1" type="ORF">E3A20_11110</name>
</gene>
<reference evidence="1 2" key="2">
    <citation type="submission" date="2019-08" db="EMBL/GenBank/DDBJ databases">
        <authorList>
            <person name="Henke P."/>
        </authorList>
    </citation>
    <scope>NUCLEOTIDE SEQUENCE [LARGE SCALE GENOMIC DNA]</scope>
    <source>
        <strain evidence="1">Phe10_nw2017</strain>
    </source>
</reference>
<sequence>MELNELSHAIIGAAIEVHRRLGPGLLESAYRVCLTYELRKRGLRVVEEQAVPIVYDELVLECGFRADLIVNESIVVELKAKTALHPADEAQIMSHLRLLKLRLGLLINFHEVKLVDGIRRVICGY</sequence>
<evidence type="ECO:0008006" key="3">
    <source>
        <dbReference type="Google" id="ProtNLM"/>
    </source>
</evidence>
<dbReference type="EMBL" id="SRHE01000184">
    <property type="protein sequence ID" value="TWW09766.1"/>
    <property type="molecule type" value="Genomic_DNA"/>
</dbReference>
<comment type="caution">
    <text evidence="1">The sequence shown here is derived from an EMBL/GenBank/DDBJ whole genome shotgun (WGS) entry which is preliminary data.</text>
</comment>
<dbReference type="NCBIfam" id="TIGR04256">
    <property type="entry name" value="GxxExxY"/>
    <property type="match status" value="1"/>
</dbReference>
<reference evidence="1 2" key="1">
    <citation type="submission" date="2019-08" db="EMBL/GenBank/DDBJ databases">
        <title>100 year-old enigma solved: identification of Planctomyces bekefii, the type genus and species of the phylum Planctomycetes.</title>
        <authorList>
            <person name="Svetlana D.N."/>
            <person name="Overmann J."/>
        </authorList>
    </citation>
    <scope>NUCLEOTIDE SEQUENCE [LARGE SCALE GENOMIC DNA]</scope>
    <source>
        <strain evidence="1">Phe10_nw2017</strain>
    </source>
</reference>
<name>A0A5C6M4V6_9PLAN</name>
<protein>
    <recommendedName>
        <fullName evidence="3">GxxExxY protein</fullName>
    </recommendedName>
</protein>
<accession>A0A5C6M4V6</accession>
<evidence type="ECO:0000313" key="1">
    <source>
        <dbReference type="EMBL" id="TWW09766.1"/>
    </source>
</evidence>
<proteinExistence type="predicted"/>
<keyword evidence="2" id="KW-1185">Reference proteome</keyword>
<evidence type="ECO:0000313" key="2">
    <source>
        <dbReference type="Proteomes" id="UP000321083"/>
    </source>
</evidence>